<dbReference type="AlphaFoldDB" id="A0A915DNU5"/>
<dbReference type="WBParaSite" id="jg21401">
    <property type="protein sequence ID" value="jg21401"/>
    <property type="gene ID" value="jg21401"/>
</dbReference>
<organism evidence="1 2">
    <name type="scientific">Ditylenchus dipsaci</name>
    <dbReference type="NCBI Taxonomy" id="166011"/>
    <lineage>
        <taxon>Eukaryota</taxon>
        <taxon>Metazoa</taxon>
        <taxon>Ecdysozoa</taxon>
        <taxon>Nematoda</taxon>
        <taxon>Chromadorea</taxon>
        <taxon>Rhabditida</taxon>
        <taxon>Tylenchina</taxon>
        <taxon>Tylenchomorpha</taxon>
        <taxon>Sphaerularioidea</taxon>
        <taxon>Anguinidae</taxon>
        <taxon>Anguininae</taxon>
        <taxon>Ditylenchus</taxon>
    </lineage>
</organism>
<reference evidence="2" key="1">
    <citation type="submission" date="2022-11" db="UniProtKB">
        <authorList>
            <consortium name="WormBaseParasite"/>
        </authorList>
    </citation>
    <scope>IDENTIFICATION</scope>
</reference>
<proteinExistence type="predicted"/>
<evidence type="ECO:0000313" key="2">
    <source>
        <dbReference type="WBParaSite" id="jg21401"/>
    </source>
</evidence>
<dbReference type="PANTHER" id="PTHR31389">
    <property type="entry name" value="LD39211P"/>
    <property type="match status" value="1"/>
</dbReference>
<protein>
    <submittedName>
        <fullName evidence="2">Uncharacterized protein</fullName>
    </submittedName>
</protein>
<name>A0A915DNU5_9BILA</name>
<sequence length="315" mass="35782">MHNNIHYIAKGKEFPCKSLKYLKKFKLSDQFPILNISKVGKFPEDSCYCFYTITFNYSYKKIIVYDLGGLAESPEIMSELKGVCKLELRIFDKHQLPFSVRHLSSFAWKVFLIAEVFVNTSILSISTHLSTFSKFTRNTMHGIRFATHPKFYALLVPEVFCLNKVRLGVAAKYIHFLNNQVSFDVEIQKLTNYRCSLRSIDKGDISAETRKAISNANGKIIETMISSAAKEDNKTKRALSTVMSSLGDKSIEILKIDIEGGKKSRSSYVCSRHAGIFDKHVRSSVDASSIYSVEFKRGDMKIVTVILFIQPTLAY</sequence>
<keyword evidence="1" id="KW-1185">Reference proteome</keyword>
<evidence type="ECO:0000313" key="1">
    <source>
        <dbReference type="Proteomes" id="UP000887574"/>
    </source>
</evidence>
<dbReference type="Proteomes" id="UP000887574">
    <property type="component" value="Unplaced"/>
</dbReference>
<dbReference type="PANTHER" id="PTHR31389:SF4">
    <property type="entry name" value="LD39211P"/>
    <property type="match status" value="1"/>
</dbReference>
<accession>A0A915DNU5</accession>